<evidence type="ECO:0000313" key="1">
    <source>
        <dbReference type="EMBL" id="AWM40623.1"/>
    </source>
</evidence>
<dbReference type="KEGG" id="gog:C1280_29000"/>
<proteinExistence type="predicted"/>
<dbReference type="AlphaFoldDB" id="A0A2Z3H3M7"/>
<reference evidence="1 2" key="1">
    <citation type="submission" date="2018-01" db="EMBL/GenBank/DDBJ databases">
        <title>G. obscuriglobus.</title>
        <authorList>
            <person name="Franke J."/>
            <person name="Blomberg W."/>
            <person name="Selmecki A."/>
        </authorList>
    </citation>
    <scope>NUCLEOTIDE SEQUENCE [LARGE SCALE GENOMIC DNA]</scope>
    <source>
        <strain evidence="1 2">DSM 5831</strain>
    </source>
</reference>
<protein>
    <submittedName>
        <fullName evidence="1">Uncharacterized protein</fullName>
    </submittedName>
</protein>
<gene>
    <name evidence="1" type="ORF">C1280_29000</name>
</gene>
<dbReference type="RefSeq" id="WP_109571305.1">
    <property type="nucleotide sequence ID" value="NZ_CP025958.1"/>
</dbReference>
<organism evidence="1 2">
    <name type="scientific">Gemmata obscuriglobus</name>
    <dbReference type="NCBI Taxonomy" id="114"/>
    <lineage>
        <taxon>Bacteria</taxon>
        <taxon>Pseudomonadati</taxon>
        <taxon>Planctomycetota</taxon>
        <taxon>Planctomycetia</taxon>
        <taxon>Gemmatales</taxon>
        <taxon>Gemmataceae</taxon>
        <taxon>Gemmata</taxon>
    </lineage>
</organism>
<dbReference type="EMBL" id="CP025958">
    <property type="protein sequence ID" value="AWM40623.1"/>
    <property type="molecule type" value="Genomic_DNA"/>
</dbReference>
<dbReference type="OrthoDB" id="7061165at2"/>
<accession>A0A2Z3H3M7</accession>
<evidence type="ECO:0000313" key="2">
    <source>
        <dbReference type="Proteomes" id="UP000245802"/>
    </source>
</evidence>
<name>A0A2Z3H3M7_9BACT</name>
<dbReference type="Proteomes" id="UP000245802">
    <property type="component" value="Chromosome"/>
</dbReference>
<keyword evidence="2" id="KW-1185">Reference proteome</keyword>
<sequence>MWNPPPEHPLRRLFAGLAEHAFFSHLGVADPPLTDYLSSLLTRFIHNDAVFRLRGDGGQPLTELTDMVVEAARLPAGGRTQCDYYRHIGDFALFWTGVYPEAVERMRARACKDAFVNYTAQGKRGYMLTSRLEEERHHDEEAGLFRRLSDQFEVCALGLRKVREEWEEMRSAPPGGGVIG</sequence>